<name>A0AAN8T8T0_SOLBU</name>
<comment type="caution">
    <text evidence="1">The sequence shown here is derived from an EMBL/GenBank/DDBJ whole genome shotgun (WGS) entry which is preliminary data.</text>
</comment>
<dbReference type="EMBL" id="JBANQN010000009">
    <property type="protein sequence ID" value="KAK6779948.1"/>
    <property type="molecule type" value="Genomic_DNA"/>
</dbReference>
<sequence>MRLALLLTTVRPIFSFRIVVRSLGELFCMGKPVKG</sequence>
<reference evidence="1 2" key="1">
    <citation type="submission" date="2024-02" db="EMBL/GenBank/DDBJ databases">
        <title>de novo genome assembly of Solanum bulbocastanum strain 11H21.</title>
        <authorList>
            <person name="Hosaka A.J."/>
        </authorList>
    </citation>
    <scope>NUCLEOTIDE SEQUENCE [LARGE SCALE GENOMIC DNA]</scope>
    <source>
        <tissue evidence="1">Young leaves</tissue>
    </source>
</reference>
<proteinExistence type="predicted"/>
<dbReference type="AlphaFoldDB" id="A0AAN8T8T0"/>
<evidence type="ECO:0000313" key="2">
    <source>
        <dbReference type="Proteomes" id="UP001371456"/>
    </source>
</evidence>
<keyword evidence="2" id="KW-1185">Reference proteome</keyword>
<accession>A0AAN8T8T0</accession>
<dbReference type="Proteomes" id="UP001371456">
    <property type="component" value="Unassembled WGS sequence"/>
</dbReference>
<protein>
    <submittedName>
        <fullName evidence="1">Uncharacterized protein</fullName>
    </submittedName>
</protein>
<organism evidence="1 2">
    <name type="scientific">Solanum bulbocastanum</name>
    <name type="common">Wild potato</name>
    <dbReference type="NCBI Taxonomy" id="147425"/>
    <lineage>
        <taxon>Eukaryota</taxon>
        <taxon>Viridiplantae</taxon>
        <taxon>Streptophyta</taxon>
        <taxon>Embryophyta</taxon>
        <taxon>Tracheophyta</taxon>
        <taxon>Spermatophyta</taxon>
        <taxon>Magnoliopsida</taxon>
        <taxon>eudicotyledons</taxon>
        <taxon>Gunneridae</taxon>
        <taxon>Pentapetalae</taxon>
        <taxon>asterids</taxon>
        <taxon>lamiids</taxon>
        <taxon>Solanales</taxon>
        <taxon>Solanaceae</taxon>
        <taxon>Solanoideae</taxon>
        <taxon>Solaneae</taxon>
        <taxon>Solanum</taxon>
    </lineage>
</organism>
<gene>
    <name evidence="1" type="ORF">RDI58_022132</name>
</gene>
<evidence type="ECO:0000313" key="1">
    <source>
        <dbReference type="EMBL" id="KAK6779948.1"/>
    </source>
</evidence>